<evidence type="ECO:0000313" key="4">
    <source>
        <dbReference type="Proteomes" id="UP000308196"/>
    </source>
</evidence>
<dbReference type="SUPFAM" id="SSF48452">
    <property type="entry name" value="TPR-like"/>
    <property type="match status" value="2"/>
</dbReference>
<dbReference type="EMBL" id="LR590484">
    <property type="protein sequence ID" value="VTR27657.1"/>
    <property type="molecule type" value="Genomic_DNA"/>
</dbReference>
<accession>A0A4U9U6A4</accession>
<keyword evidence="1" id="KW-1133">Transmembrane helix</keyword>
<dbReference type="SUPFAM" id="SSF46894">
    <property type="entry name" value="C-terminal effector domain of the bipartite response regulators"/>
    <property type="match status" value="1"/>
</dbReference>
<keyword evidence="1" id="KW-0472">Membrane</keyword>
<dbReference type="RefSeq" id="WP_051606531.1">
    <property type="nucleotide sequence ID" value="NZ_LR590484.1"/>
</dbReference>
<protein>
    <submittedName>
        <fullName evidence="3">Predicted O-linked N-acetylglucosamine transferase, SPINDLY family</fullName>
    </submittedName>
</protein>
<evidence type="ECO:0000256" key="1">
    <source>
        <dbReference type="SAM" id="Phobius"/>
    </source>
</evidence>
<sequence>MKIFAILCLLSLPIYNFAQYSTREIDTLLINEKPAGQNASGMERILWNKKIIDLAHKMNYQKGKVLGYTNVGRILRQNFELKESLKYLHIAEDLSKNVDDNFVKGRLYIEYAQVFNQLGLFETAVKYCDIGIAHYTKLKPADRYRKALRYAYGCRGAYYQELDPIRALASLRKAVELDPTPIALSNIATHYLKFEYNEDSIQLYLKRSFELLDSPVFKNNSYHRSAVLLTKADFLMHSHQYREAIVCFREVFELSKNFVGQDMVLAAYRGIARAYQQLGSTKKGTDFLQRAKILEDSLVMARNRGLAVSVDKLFADNRTFQQSLDRQRVELGLTLAVCLGILVLVAFFLFGYRKKMLIRIQERDQEHGVLLDQVNNENEELFSRKVDHLIELAKENDPKFFIVFQEVYLAFFERLRSIDPKISNETLKFCALLKLNFSTKDISLYTHIEVRSVQTRKSRLRKQLNIPSDVDLNVFMDQLCGD</sequence>
<feature type="chain" id="PRO_5020920739" evidence="2">
    <location>
        <begin position="19"/>
        <end position="482"/>
    </location>
</feature>
<evidence type="ECO:0000313" key="3">
    <source>
        <dbReference type="EMBL" id="VTR27657.1"/>
    </source>
</evidence>
<dbReference type="GO" id="GO:0016740">
    <property type="term" value="F:transferase activity"/>
    <property type="evidence" value="ECO:0007669"/>
    <property type="project" value="UniProtKB-KW"/>
</dbReference>
<keyword evidence="2" id="KW-0732">Signal</keyword>
<proteinExistence type="predicted"/>
<dbReference type="KEGG" id="stha:NCTC11429_00025"/>
<keyword evidence="1" id="KW-0812">Transmembrane</keyword>
<gene>
    <name evidence="3" type="ORF">NCTC11429_00025</name>
</gene>
<dbReference type="AlphaFoldDB" id="A0A4U9U6A4"/>
<dbReference type="STRING" id="1123265.GCA_000686625_00640"/>
<dbReference type="Proteomes" id="UP000308196">
    <property type="component" value="Chromosome"/>
</dbReference>
<dbReference type="GO" id="GO:0003677">
    <property type="term" value="F:DNA binding"/>
    <property type="evidence" value="ECO:0007669"/>
    <property type="project" value="InterPro"/>
</dbReference>
<feature type="transmembrane region" description="Helical" evidence="1">
    <location>
        <begin position="331"/>
        <end position="352"/>
    </location>
</feature>
<feature type="signal peptide" evidence="2">
    <location>
        <begin position="1"/>
        <end position="18"/>
    </location>
</feature>
<dbReference type="GO" id="GO:0006355">
    <property type="term" value="P:regulation of DNA-templated transcription"/>
    <property type="evidence" value="ECO:0007669"/>
    <property type="project" value="InterPro"/>
</dbReference>
<evidence type="ECO:0000256" key="2">
    <source>
        <dbReference type="SAM" id="SignalP"/>
    </source>
</evidence>
<reference evidence="3 4" key="1">
    <citation type="submission" date="2019-05" db="EMBL/GenBank/DDBJ databases">
        <authorList>
            <consortium name="Pathogen Informatics"/>
        </authorList>
    </citation>
    <scope>NUCLEOTIDE SEQUENCE [LARGE SCALE GENOMIC DNA]</scope>
    <source>
        <strain evidence="3 4">NCTC11429</strain>
    </source>
</reference>
<dbReference type="InterPro" id="IPR019734">
    <property type="entry name" value="TPR_rpt"/>
</dbReference>
<organism evidence="3 4">
    <name type="scientific">Sphingobacterium thalpophilum</name>
    <dbReference type="NCBI Taxonomy" id="259"/>
    <lineage>
        <taxon>Bacteria</taxon>
        <taxon>Pseudomonadati</taxon>
        <taxon>Bacteroidota</taxon>
        <taxon>Sphingobacteriia</taxon>
        <taxon>Sphingobacteriales</taxon>
        <taxon>Sphingobacteriaceae</taxon>
        <taxon>Sphingobacterium</taxon>
    </lineage>
</organism>
<name>A0A4U9U6A4_9SPHI</name>
<dbReference type="InterPro" id="IPR016032">
    <property type="entry name" value="Sig_transdc_resp-reg_C-effctor"/>
</dbReference>
<dbReference type="InterPro" id="IPR011990">
    <property type="entry name" value="TPR-like_helical_dom_sf"/>
</dbReference>
<dbReference type="GeneID" id="78460867"/>
<dbReference type="SMART" id="SM00028">
    <property type="entry name" value="TPR"/>
    <property type="match status" value="5"/>
</dbReference>
<keyword evidence="3" id="KW-0808">Transferase</keyword>
<dbReference type="Gene3D" id="1.25.40.10">
    <property type="entry name" value="Tetratricopeptide repeat domain"/>
    <property type="match status" value="2"/>
</dbReference>